<dbReference type="PANTHER" id="PTHR31198">
    <property type="entry name" value="COILED-COIL DOMAIN-CONTAINING PROTEIN 84"/>
    <property type="match status" value="1"/>
</dbReference>
<evidence type="ECO:0000256" key="1">
    <source>
        <dbReference type="SAM" id="MobiDB-lite"/>
    </source>
</evidence>
<reference evidence="2" key="1">
    <citation type="submission" date="2021-12" db="EMBL/GenBank/DDBJ databases">
        <title>Prjna785345.</title>
        <authorList>
            <person name="Rujirawat T."/>
            <person name="Krajaejun T."/>
        </authorList>
    </citation>
    <scope>NUCLEOTIDE SEQUENCE</scope>
    <source>
        <strain evidence="2">Pi057C3</strain>
    </source>
</reference>
<feature type="compositionally biased region" description="Low complexity" evidence="1">
    <location>
        <begin position="149"/>
        <end position="158"/>
    </location>
</feature>
<accession>A0AAD5LGG1</accession>
<dbReference type="InterPro" id="IPR028015">
    <property type="entry name" value="CCDC84-like"/>
</dbReference>
<feature type="region of interest" description="Disordered" evidence="1">
    <location>
        <begin position="138"/>
        <end position="159"/>
    </location>
</feature>
<feature type="region of interest" description="Disordered" evidence="1">
    <location>
        <begin position="365"/>
        <end position="437"/>
    </location>
</feature>
<feature type="compositionally biased region" description="Polar residues" evidence="1">
    <location>
        <begin position="365"/>
        <end position="378"/>
    </location>
</feature>
<organism evidence="2 3">
    <name type="scientific">Pythium insidiosum</name>
    <name type="common">Pythiosis disease agent</name>
    <dbReference type="NCBI Taxonomy" id="114742"/>
    <lineage>
        <taxon>Eukaryota</taxon>
        <taxon>Sar</taxon>
        <taxon>Stramenopiles</taxon>
        <taxon>Oomycota</taxon>
        <taxon>Peronosporomycetes</taxon>
        <taxon>Pythiales</taxon>
        <taxon>Pythiaceae</taxon>
        <taxon>Pythium</taxon>
    </lineage>
</organism>
<dbReference type="Pfam" id="PF14968">
    <property type="entry name" value="CCDC84"/>
    <property type="match status" value="1"/>
</dbReference>
<dbReference type="Proteomes" id="UP001209570">
    <property type="component" value="Unassembled WGS sequence"/>
</dbReference>
<comment type="caution">
    <text evidence="2">The sequence shown here is derived from an EMBL/GenBank/DDBJ whole genome shotgun (WGS) entry which is preliminary data.</text>
</comment>
<feature type="region of interest" description="Disordered" evidence="1">
    <location>
        <begin position="175"/>
        <end position="198"/>
    </location>
</feature>
<keyword evidence="3" id="KW-1185">Reference proteome</keyword>
<dbReference type="EMBL" id="JAKCXM010000260">
    <property type="protein sequence ID" value="KAJ0397245.1"/>
    <property type="molecule type" value="Genomic_DNA"/>
</dbReference>
<gene>
    <name evidence="2" type="ORF">P43SY_008573</name>
</gene>
<evidence type="ECO:0000313" key="3">
    <source>
        <dbReference type="Proteomes" id="UP001209570"/>
    </source>
</evidence>
<dbReference type="AlphaFoldDB" id="A0AAD5LGG1"/>
<sequence length="456" mass="49735">MANGDAEPGVASFCVACRRSCDVKWKKHIFTNAHQRAASEFLLTRLRRLEIQWEQLRSGAPSERDSIRDYCAFCEQDIVGAEPLVQHFASASHKARVHAFCKHHRCDARQELRSRLCLRAGDYHELMAKLHPSNERLPAAADAKPDPPTSDTSSSRTSAVEEFLVSAASQLERVEAQRGPATTETAKPPAVGSTASLLGPRVDPRVKIRTLTSPDGVLQNPLGIHDGARVWGGGIVKVRKTEWLAWGIDLLVTAELEGRHGDSSPANDSLHRVTERAHAHGLASVPRVAWGEGVANVHSACAVPPWMVSSEAEYKTRNQRPLSAERKGDIFARMAAAYDEKTWLPNFGSVWQDGPRAKTRAAFQQLSKRARTPTTNGSLRDRAPAAASSLSDRAGNDRAGSETSNPLRAPASPPSQGAIQPEREAAAPSTQLDEKKRALLAQKARLRARLAAKRQS</sequence>
<protein>
    <submittedName>
        <fullName evidence="2">Uncharacterized protein</fullName>
    </submittedName>
</protein>
<dbReference type="PANTHER" id="PTHR31198:SF1">
    <property type="entry name" value="CENTROSOMAL AT-AC SPLICING FACTOR"/>
    <property type="match status" value="1"/>
</dbReference>
<name>A0AAD5LGG1_PYTIN</name>
<proteinExistence type="predicted"/>
<evidence type="ECO:0000313" key="2">
    <source>
        <dbReference type="EMBL" id="KAJ0397245.1"/>
    </source>
</evidence>